<evidence type="ECO:0000259" key="2">
    <source>
        <dbReference type="PROSITE" id="PS51371"/>
    </source>
</evidence>
<dbReference type="RefSeq" id="WP_380048420.1">
    <property type="nucleotide sequence ID" value="NZ_JBHLTC010000018.1"/>
</dbReference>
<dbReference type="PROSITE" id="PS51371">
    <property type="entry name" value="CBS"/>
    <property type="match status" value="1"/>
</dbReference>
<organism evidence="3 4">
    <name type="scientific">Kribbella deserti</name>
    <dbReference type="NCBI Taxonomy" id="1926257"/>
    <lineage>
        <taxon>Bacteria</taxon>
        <taxon>Bacillati</taxon>
        <taxon>Actinomycetota</taxon>
        <taxon>Actinomycetes</taxon>
        <taxon>Propionibacteriales</taxon>
        <taxon>Kribbellaceae</taxon>
        <taxon>Kribbella</taxon>
    </lineage>
</organism>
<dbReference type="InterPro" id="IPR011009">
    <property type="entry name" value="Kinase-like_dom_sf"/>
</dbReference>
<dbReference type="SUPFAM" id="SSF54631">
    <property type="entry name" value="CBS-domain pair"/>
    <property type="match status" value="1"/>
</dbReference>
<dbReference type="InterPro" id="IPR046342">
    <property type="entry name" value="CBS_dom_sf"/>
</dbReference>
<dbReference type="Pfam" id="PF00571">
    <property type="entry name" value="CBS"/>
    <property type="match status" value="1"/>
</dbReference>
<dbReference type="Gene3D" id="3.30.200.20">
    <property type="entry name" value="Phosphorylase Kinase, domain 1"/>
    <property type="match status" value="1"/>
</dbReference>
<feature type="domain" description="CBS" evidence="2">
    <location>
        <begin position="237"/>
        <end position="284"/>
    </location>
</feature>
<protein>
    <submittedName>
        <fullName evidence="3">CBS domain-containing protein</fullName>
    </submittedName>
</protein>
<dbReference type="Proteomes" id="UP001589890">
    <property type="component" value="Unassembled WGS sequence"/>
</dbReference>
<proteinExistence type="predicted"/>
<dbReference type="SUPFAM" id="SSF56112">
    <property type="entry name" value="Protein kinase-like (PK-like)"/>
    <property type="match status" value="1"/>
</dbReference>
<gene>
    <name evidence="3" type="ORF">ACFFGN_16705</name>
</gene>
<keyword evidence="4" id="KW-1185">Reference proteome</keyword>
<dbReference type="EMBL" id="JBHLTC010000018">
    <property type="protein sequence ID" value="MFC0625720.1"/>
    <property type="molecule type" value="Genomic_DNA"/>
</dbReference>
<evidence type="ECO:0000313" key="4">
    <source>
        <dbReference type="Proteomes" id="UP001589890"/>
    </source>
</evidence>
<evidence type="ECO:0000256" key="1">
    <source>
        <dbReference type="PROSITE-ProRule" id="PRU00703"/>
    </source>
</evidence>
<name>A0ABV6QMH0_9ACTN</name>
<comment type="caution">
    <text evidence="3">The sequence shown here is derived from an EMBL/GenBank/DDBJ whole genome shotgun (WGS) entry which is preliminary data.</text>
</comment>
<sequence length="284" mass="30584">MDGGAEPGEVPLDGRYRLTRPLGDTAEPRTWQATDEVLNRPVAIHLLPASPAAARQQSEAARSLSQLTDDRLIRVLDLVADPGFIATEWVSGTKLADLELTTDAMVDLIAEAACALATAHAAGLHHGHLNTDSIVWSDAGVVKVLGVGLHASAWRMFDEPRRDTDALRRMLTSNAHSLRLSRSLRRVVRRPYKTAAELAEALAPFRPAQSELRQRLVSAEPAEPANRPAARRTREVMDTNIITVSEDTPVNELAALLARSHCPAIPVVDAAGHVTGLVSAADLP</sequence>
<evidence type="ECO:0000313" key="3">
    <source>
        <dbReference type="EMBL" id="MFC0625720.1"/>
    </source>
</evidence>
<accession>A0ABV6QMH0</accession>
<reference evidence="3 4" key="1">
    <citation type="submission" date="2024-09" db="EMBL/GenBank/DDBJ databases">
        <authorList>
            <person name="Sun Q."/>
            <person name="Mori K."/>
        </authorList>
    </citation>
    <scope>NUCLEOTIDE SEQUENCE [LARGE SCALE GENOMIC DNA]</scope>
    <source>
        <strain evidence="3 4">CGMCC 1.15906</strain>
    </source>
</reference>
<keyword evidence="1" id="KW-0129">CBS domain</keyword>
<dbReference type="Gene3D" id="3.10.580.10">
    <property type="entry name" value="CBS-domain"/>
    <property type="match status" value="1"/>
</dbReference>
<dbReference type="InterPro" id="IPR000644">
    <property type="entry name" value="CBS_dom"/>
</dbReference>